<feature type="compositionally biased region" description="Pro residues" evidence="1">
    <location>
        <begin position="101"/>
        <end position="115"/>
    </location>
</feature>
<feature type="compositionally biased region" description="Polar residues" evidence="1">
    <location>
        <begin position="961"/>
        <end position="983"/>
    </location>
</feature>
<evidence type="ECO:0000256" key="1">
    <source>
        <dbReference type="SAM" id="MobiDB-lite"/>
    </source>
</evidence>
<feature type="compositionally biased region" description="Basic residues" evidence="1">
    <location>
        <begin position="167"/>
        <end position="180"/>
    </location>
</feature>
<dbReference type="RefSeq" id="XP_001885135.1">
    <property type="nucleotide sequence ID" value="XM_001885100.1"/>
</dbReference>
<dbReference type="OrthoDB" id="3062801at2759"/>
<dbReference type="HOGENOM" id="CLU_266373_0_0_1"/>
<evidence type="ECO:0000256" key="2">
    <source>
        <dbReference type="SAM" id="Phobius"/>
    </source>
</evidence>
<feature type="compositionally biased region" description="Low complexity" evidence="1">
    <location>
        <begin position="352"/>
        <end position="362"/>
    </location>
</feature>
<feature type="compositionally biased region" description="Basic and acidic residues" evidence="1">
    <location>
        <begin position="444"/>
        <end position="464"/>
    </location>
</feature>
<evidence type="ECO:0000313" key="3">
    <source>
        <dbReference type="EMBL" id="EDR04244.1"/>
    </source>
</evidence>
<accession>B0DMA2</accession>
<feature type="region of interest" description="Disordered" evidence="1">
    <location>
        <begin position="951"/>
        <end position="1046"/>
    </location>
</feature>
<feature type="compositionally biased region" description="Basic residues" evidence="1">
    <location>
        <begin position="200"/>
        <end position="209"/>
    </location>
</feature>
<protein>
    <submittedName>
        <fullName evidence="3">Predicted protein</fullName>
    </submittedName>
</protein>
<feature type="compositionally biased region" description="Low complexity" evidence="1">
    <location>
        <begin position="300"/>
        <end position="314"/>
    </location>
</feature>
<dbReference type="Proteomes" id="UP000001194">
    <property type="component" value="Unassembled WGS sequence"/>
</dbReference>
<feature type="region of interest" description="Disordered" evidence="1">
    <location>
        <begin position="136"/>
        <end position="464"/>
    </location>
</feature>
<sequence>MQRYPQRPRVDGAFVAVDPFKPSVSLGIKNIITGQNDPTIDDIPVKPQQQYAIPYEGQPYVQPGMYLPQPYSQPIYVTQPPSQPIYQHRRPHTQPISQPVYPYPPNFRPPYPTQPPVILPQPPVIVSQPAVVPAPFIAPSKGSSSESRRSYGQGHRGPSRRPSQSRSPRRSPIRRRSRSSRRNEQQYSRSPQRPWLSRFWRGRRHRVHTGTHQPRRDSERVDSAPSASEVRGRSRSPKPLGAKESDEIESASGDGSSFRSVSRSRPIASVLPVPPIVTPTILPHFSPPPAREQRPRSPRFSLTSPRFSPTSPRFSPIPPRHPSNSPHRSRTSTRYCYSAPSHEPPAVPPPASQGSTRSSASRSRSRSPRKYPLDYRARPASGSRRSRSPPSPPVSIHRPPTVIIPPPAVRPAWRQRSRSQLYHDRRSRRSSPPRQARRHSRSHSRSERRSSRRRYSWDEPQNERDYRERLPPVVILPEPDYWRPHWDTRSRRQYRRSRSRSSSSSSPSRRRRRRSRSQPILVPVDTYNAPFVPPGSRPHTPMYTPPATDGYKPQPYVVVQPLAGEDKEEYYPNYAVQPRITAYATAFLLDTVPRQIYLHFMLRLPSLYFSRVTRIFEEAEMSMPEIKKMALEAASGWKDPVRDINRGFNFEPQELTPPYASLQSSWQSFIDSLMREWKTLNIISVLLLSAILTILQIDVAAADPYTRYSALLSLVCALMSLLYGCIYIIRFGTMRKTYKAAEWATEAQKTRTGIWWNVWVMLAMPATWLAWSMILYIFCIMSFVWRTGTSEDVNIHAISPRDALGPRIAITVVFSLGLIYFLLIVSTFRRYGDMMDRAWQQRVLGWAQEKLGYVYVPPPRPYSPSYADKPRSYEPTTRYPTSFAQHPVQTASFGAYPSYPQAPPRSSPPRDPENPTVNQRRSLSKPGAHKPSSPYLDSSFLAQVAPPLSSLLHISPKRTRSPSLSPTRLRGTSNRRTAPSRSPSQDKKRSKSELGEQRLSPILADIVPPPIFAHSRSRSRSQSIARTSRVRSRSPALSQPPPATDKDVQTLKILSISTEGVFRWNEPRQLFTRGLNYADWARFNYESTAGWHDKIDTLRDPERFAVGSDSPQRRLAQVLDWWNVNFFRELDAEAILGEESADSNATATFAVYLVIDGPCPLTDIATCLRGLPKGLDRTYLYRINQISDLEAVNLRDDLLDGEP</sequence>
<reference evidence="3 4" key="1">
    <citation type="journal article" date="2008" name="Nature">
        <title>The genome of Laccaria bicolor provides insights into mycorrhizal symbiosis.</title>
        <authorList>
            <person name="Martin F."/>
            <person name="Aerts A."/>
            <person name="Ahren D."/>
            <person name="Brun A."/>
            <person name="Danchin E.G.J."/>
            <person name="Duchaussoy F."/>
            <person name="Gibon J."/>
            <person name="Kohler A."/>
            <person name="Lindquist E."/>
            <person name="Pereda V."/>
            <person name="Salamov A."/>
            <person name="Shapiro H.J."/>
            <person name="Wuyts J."/>
            <person name="Blaudez D."/>
            <person name="Buee M."/>
            <person name="Brokstein P."/>
            <person name="Canbaeck B."/>
            <person name="Cohen D."/>
            <person name="Courty P.E."/>
            <person name="Coutinho P.M."/>
            <person name="Delaruelle C."/>
            <person name="Detter J.C."/>
            <person name="Deveau A."/>
            <person name="DiFazio S."/>
            <person name="Duplessis S."/>
            <person name="Fraissinet-Tachet L."/>
            <person name="Lucic E."/>
            <person name="Frey-Klett P."/>
            <person name="Fourrey C."/>
            <person name="Feussner I."/>
            <person name="Gay G."/>
            <person name="Grimwood J."/>
            <person name="Hoegger P.J."/>
            <person name="Jain P."/>
            <person name="Kilaru S."/>
            <person name="Labbe J."/>
            <person name="Lin Y.C."/>
            <person name="Legue V."/>
            <person name="Le Tacon F."/>
            <person name="Marmeisse R."/>
            <person name="Melayah D."/>
            <person name="Montanini B."/>
            <person name="Muratet M."/>
            <person name="Nehls U."/>
            <person name="Niculita-Hirzel H."/>
            <person name="Oudot-Le Secq M.P."/>
            <person name="Peter M."/>
            <person name="Quesneville H."/>
            <person name="Rajashekar B."/>
            <person name="Reich M."/>
            <person name="Rouhier N."/>
            <person name="Schmutz J."/>
            <person name="Yin T."/>
            <person name="Chalot M."/>
            <person name="Henrissat B."/>
            <person name="Kuees U."/>
            <person name="Lucas S."/>
            <person name="Van de Peer Y."/>
            <person name="Podila G.K."/>
            <person name="Polle A."/>
            <person name="Pukkila P.J."/>
            <person name="Richardson P.M."/>
            <person name="Rouze P."/>
            <person name="Sanders I.R."/>
            <person name="Stajich J.E."/>
            <person name="Tunlid A."/>
            <person name="Tuskan G."/>
            <person name="Grigoriev I.V."/>
        </authorList>
    </citation>
    <scope>NUCLEOTIDE SEQUENCE [LARGE SCALE GENOMIC DNA]</scope>
    <source>
        <strain evidence="4">S238N-H82 / ATCC MYA-4686</strain>
    </source>
</reference>
<feature type="region of interest" description="Disordered" evidence="1">
    <location>
        <begin position="893"/>
        <end position="936"/>
    </location>
</feature>
<feature type="compositionally biased region" description="Basic and acidic residues" evidence="1">
    <location>
        <begin position="984"/>
        <end position="996"/>
    </location>
</feature>
<feature type="transmembrane region" description="Helical" evidence="2">
    <location>
        <begin position="758"/>
        <end position="784"/>
    </location>
</feature>
<feature type="compositionally biased region" description="Low complexity" evidence="1">
    <location>
        <begin position="322"/>
        <end position="341"/>
    </location>
</feature>
<dbReference type="EMBL" id="DS547119">
    <property type="protein sequence ID" value="EDR04244.1"/>
    <property type="molecule type" value="Genomic_DNA"/>
</dbReference>
<keyword evidence="2" id="KW-1133">Transmembrane helix</keyword>
<dbReference type="AlphaFoldDB" id="B0DMA2"/>
<feature type="transmembrane region" description="Helical" evidence="2">
    <location>
        <begin position="708"/>
        <end position="729"/>
    </location>
</feature>
<proteinExistence type="predicted"/>
<dbReference type="GeneID" id="6080724"/>
<gene>
    <name evidence="3" type="ORF">LACBIDRAFT_304764</name>
</gene>
<keyword evidence="4" id="KW-1185">Reference proteome</keyword>
<dbReference type="KEGG" id="lbc:LACBIDRAFT_304764"/>
<evidence type="ECO:0000313" key="4">
    <source>
        <dbReference type="Proteomes" id="UP000001194"/>
    </source>
</evidence>
<feature type="compositionally biased region" description="Polar residues" evidence="1">
    <location>
        <begin position="253"/>
        <end position="263"/>
    </location>
</feature>
<feature type="region of interest" description="Disordered" evidence="1">
    <location>
        <begin position="86"/>
        <end position="115"/>
    </location>
</feature>
<feature type="transmembrane region" description="Helical" evidence="2">
    <location>
        <begin position="680"/>
        <end position="702"/>
    </location>
</feature>
<name>B0DMA2_LACBS</name>
<dbReference type="InParanoid" id="B0DMA2"/>
<organism evidence="4">
    <name type="scientific">Laccaria bicolor (strain S238N-H82 / ATCC MYA-4686)</name>
    <name type="common">Bicoloured deceiver</name>
    <name type="synonym">Laccaria laccata var. bicolor</name>
    <dbReference type="NCBI Taxonomy" id="486041"/>
    <lineage>
        <taxon>Eukaryota</taxon>
        <taxon>Fungi</taxon>
        <taxon>Dikarya</taxon>
        <taxon>Basidiomycota</taxon>
        <taxon>Agaricomycotina</taxon>
        <taxon>Agaricomycetes</taxon>
        <taxon>Agaricomycetidae</taxon>
        <taxon>Agaricales</taxon>
        <taxon>Agaricineae</taxon>
        <taxon>Hydnangiaceae</taxon>
        <taxon>Laccaria</taxon>
    </lineage>
</organism>
<feature type="compositionally biased region" description="Pro residues" evidence="1">
    <location>
        <begin position="342"/>
        <end position="351"/>
    </location>
</feature>
<keyword evidence="2" id="KW-0472">Membrane</keyword>
<feature type="compositionally biased region" description="Basic residues" evidence="1">
    <location>
        <begin position="425"/>
        <end position="443"/>
    </location>
</feature>
<keyword evidence="2" id="KW-0812">Transmembrane</keyword>
<feature type="transmembrane region" description="Helical" evidence="2">
    <location>
        <begin position="804"/>
        <end position="825"/>
    </location>
</feature>
<feature type="region of interest" description="Disordered" evidence="1">
    <location>
        <begin position="489"/>
        <end position="520"/>
    </location>
</feature>